<dbReference type="Gramene" id="TraesLDM2A03G00756640.1">
    <property type="protein sequence ID" value="TraesLDM2A03G00756640.1"/>
    <property type="gene ID" value="TraesLDM2A03G00756640"/>
</dbReference>
<dbReference type="Gramene" id="TraesARI2A03G00761810.1">
    <property type="protein sequence ID" value="TraesARI2A03G00761810.1"/>
    <property type="gene ID" value="TraesARI2A03G00761810"/>
</dbReference>
<dbReference type="Gramene" id="TraesLAC2A03G00757920.1">
    <property type="protein sequence ID" value="TraesLAC2A03G00757920.1"/>
    <property type="gene ID" value="TraesLAC2A03G00757920"/>
</dbReference>
<proteinExistence type="predicted"/>
<evidence type="ECO:0000256" key="1">
    <source>
        <dbReference type="SAM" id="MobiDB-lite"/>
    </source>
</evidence>
<reference evidence="2" key="1">
    <citation type="submission" date="2018-08" db="EMBL/GenBank/DDBJ databases">
        <authorList>
            <person name="Rossello M."/>
        </authorList>
    </citation>
    <scope>NUCLEOTIDE SEQUENCE [LARGE SCALE GENOMIC DNA]</scope>
    <source>
        <strain evidence="2">cv. Chinese Spring</strain>
    </source>
</reference>
<accession>A0A3B6B3E9</accession>
<sequence>MERPLPPLHSRAVPGLPQASAPHHQCAATAWSFQRQDSLVRHQLPPRLRGYFPPRYASDSVELQVQSFSLLKFSEGKDYLSATSSTRSLGPIRFGGFS</sequence>
<feature type="region of interest" description="Disordered" evidence="1">
    <location>
        <begin position="1"/>
        <end position="21"/>
    </location>
</feature>
<dbReference type="Gramene" id="TraesCAD_scaffold_026123_01G000100.1">
    <property type="protein sequence ID" value="TraesCAD_scaffold_026123_01G000100.1"/>
    <property type="gene ID" value="TraesCAD_scaffold_026123_01G000100"/>
</dbReference>
<dbReference type="Gramene" id="TraesJUL2A03G00758550.1">
    <property type="protein sequence ID" value="TraesJUL2A03G00758550.1"/>
    <property type="gene ID" value="TraesJUL2A03G00758550"/>
</dbReference>
<dbReference type="Gramene" id="TraesSYM2A03G00761650.1">
    <property type="protein sequence ID" value="TraesSYM2A03G00761650.1"/>
    <property type="gene ID" value="TraesSYM2A03G00761650"/>
</dbReference>
<name>A0A3B6B3E9_WHEAT</name>
<dbReference type="EnsemblPlants" id="TraesCS2A02G394800.1">
    <property type="protein sequence ID" value="TraesCS2A02G394800.1"/>
    <property type="gene ID" value="TraesCS2A02G394800"/>
</dbReference>
<dbReference type="Gramene" id="TraesCS2A03G0950500.1">
    <property type="protein sequence ID" value="TraesCS2A03G0950500.1.CDS"/>
    <property type="gene ID" value="TraesCS2A03G0950500"/>
</dbReference>
<dbReference type="Gramene" id="TraesWEE_scaffold_136144_01G000100.1">
    <property type="protein sequence ID" value="TraesWEE_scaffold_136144_01G000100.1"/>
    <property type="gene ID" value="TraesWEE_scaffold_136144_01G000100"/>
</dbReference>
<dbReference type="Gramene" id="TraesCS2A02G394800.1">
    <property type="protein sequence ID" value="TraesCS2A02G394800.1"/>
    <property type="gene ID" value="TraesCS2A02G394800"/>
</dbReference>
<dbReference type="Proteomes" id="UP000019116">
    <property type="component" value="Chromosome 2A"/>
</dbReference>
<dbReference type="AlphaFoldDB" id="A0A3B6B3E9"/>
<protein>
    <submittedName>
        <fullName evidence="2">Uncharacterized protein</fullName>
    </submittedName>
</protein>
<evidence type="ECO:0000313" key="3">
    <source>
        <dbReference type="Proteomes" id="UP000019116"/>
    </source>
</evidence>
<dbReference type="Gramene" id="TraesPARA_EIv1.0_0370410.1">
    <property type="protein sequence ID" value="TraesPARA_EIv1.0_0370410.1.CDS"/>
    <property type="gene ID" value="TraesPARA_EIv1.0_0370410"/>
</dbReference>
<dbReference type="Gramene" id="TraesJAG2A03G00753950.1">
    <property type="protein sequence ID" value="TraesJAG2A03G00753950.1"/>
    <property type="gene ID" value="TraesJAG2A03G00753950"/>
</dbReference>
<evidence type="ECO:0000313" key="2">
    <source>
        <dbReference type="EnsemblPlants" id="TraesCS2A02G394800.1"/>
    </source>
</evidence>
<dbReference type="Gramene" id="TraesCLE_scaffold_136709_01G000100.1">
    <property type="protein sequence ID" value="TraesCLE_scaffold_136709_01G000100.1"/>
    <property type="gene ID" value="TraesCLE_scaffold_136709_01G000100"/>
</dbReference>
<dbReference type="Gramene" id="TraesNOR2A03G00763950.1">
    <property type="protein sequence ID" value="TraesNOR2A03G00763950.1"/>
    <property type="gene ID" value="TraesNOR2A03G00763950"/>
</dbReference>
<reference evidence="2" key="2">
    <citation type="submission" date="2018-10" db="UniProtKB">
        <authorList>
            <consortium name="EnsemblPlants"/>
        </authorList>
    </citation>
    <scope>IDENTIFICATION</scope>
</reference>
<organism evidence="2">
    <name type="scientific">Triticum aestivum</name>
    <name type="common">Wheat</name>
    <dbReference type="NCBI Taxonomy" id="4565"/>
    <lineage>
        <taxon>Eukaryota</taxon>
        <taxon>Viridiplantae</taxon>
        <taxon>Streptophyta</taxon>
        <taxon>Embryophyta</taxon>
        <taxon>Tracheophyta</taxon>
        <taxon>Spermatophyta</taxon>
        <taxon>Magnoliopsida</taxon>
        <taxon>Liliopsida</taxon>
        <taxon>Poales</taxon>
        <taxon>Poaceae</taxon>
        <taxon>BOP clade</taxon>
        <taxon>Pooideae</taxon>
        <taxon>Triticodae</taxon>
        <taxon>Triticeae</taxon>
        <taxon>Triticinae</taxon>
        <taxon>Triticum</taxon>
    </lineage>
</organism>
<dbReference type="Gramene" id="TraesROB_scaffold_021814_01G000100.1">
    <property type="protein sequence ID" value="TraesROB_scaffold_021814_01G000100.1"/>
    <property type="gene ID" value="TraesROB_scaffold_021814_01G000100"/>
</dbReference>
<dbReference type="Gramene" id="TraesSTA2A03G00752210.1">
    <property type="protein sequence ID" value="TraesSTA2A03G00752210.1"/>
    <property type="gene ID" value="TraesSTA2A03G00752210"/>
</dbReference>
<keyword evidence="3" id="KW-1185">Reference proteome</keyword>